<reference evidence="12 13" key="1">
    <citation type="submission" date="2020-01" db="EMBL/GenBank/DDBJ databases">
        <title>Identification and distribution of gene clusters putatively required for synthesis of sphingolipid metabolism inhibitors in phylogenetically diverse species of the filamentous fungus Fusarium.</title>
        <authorList>
            <person name="Kim H.-S."/>
            <person name="Busman M."/>
            <person name="Brown D.W."/>
            <person name="Divon H."/>
            <person name="Uhlig S."/>
            <person name="Proctor R.H."/>
        </authorList>
    </citation>
    <scope>NUCLEOTIDE SEQUENCE [LARGE SCALE GENOMIC DNA]</scope>
    <source>
        <strain evidence="12 13">NRRL 20459</strain>
    </source>
</reference>
<feature type="transmembrane region" description="Helical" evidence="10">
    <location>
        <begin position="462"/>
        <end position="485"/>
    </location>
</feature>
<keyword evidence="13" id="KW-1185">Reference proteome</keyword>
<evidence type="ECO:0000256" key="5">
    <source>
        <dbReference type="ARBA" id="ARBA00022692"/>
    </source>
</evidence>
<proteinExistence type="inferred from homology"/>
<evidence type="ECO:0000256" key="8">
    <source>
        <dbReference type="ARBA" id="ARBA00023180"/>
    </source>
</evidence>
<evidence type="ECO:0000313" key="13">
    <source>
        <dbReference type="Proteomes" id="UP000554235"/>
    </source>
</evidence>
<evidence type="ECO:0000259" key="11">
    <source>
        <dbReference type="PROSITE" id="PS50850"/>
    </source>
</evidence>
<dbReference type="PROSITE" id="PS50850">
    <property type="entry name" value="MFS"/>
    <property type="match status" value="1"/>
</dbReference>
<dbReference type="PANTHER" id="PTHR23502">
    <property type="entry name" value="MAJOR FACILITATOR SUPERFAMILY"/>
    <property type="match status" value="1"/>
</dbReference>
<feature type="transmembrane region" description="Helical" evidence="10">
    <location>
        <begin position="401"/>
        <end position="422"/>
    </location>
</feature>
<dbReference type="OrthoDB" id="4426556at2759"/>
<name>A0A8H4L3T1_9HYPO</name>
<feature type="transmembrane region" description="Helical" evidence="10">
    <location>
        <begin position="94"/>
        <end position="115"/>
    </location>
</feature>
<evidence type="ECO:0000256" key="6">
    <source>
        <dbReference type="ARBA" id="ARBA00022989"/>
    </source>
</evidence>
<feature type="transmembrane region" description="Helical" evidence="10">
    <location>
        <begin position="52"/>
        <end position="74"/>
    </location>
</feature>
<feature type="domain" description="Major facilitator superfamily (MFS) profile" evidence="11">
    <location>
        <begin position="54"/>
        <end position="489"/>
    </location>
</feature>
<feature type="transmembrane region" description="Helical" evidence="10">
    <location>
        <begin position="429"/>
        <end position="450"/>
    </location>
</feature>
<dbReference type="InterPro" id="IPR036259">
    <property type="entry name" value="MFS_trans_sf"/>
</dbReference>
<dbReference type="SUPFAM" id="SSF103473">
    <property type="entry name" value="MFS general substrate transporter"/>
    <property type="match status" value="1"/>
</dbReference>
<keyword evidence="7 10" id="KW-0472">Membrane</keyword>
<feature type="transmembrane region" description="Helical" evidence="10">
    <location>
        <begin position="366"/>
        <end position="389"/>
    </location>
</feature>
<dbReference type="EMBL" id="JAADYS010001515">
    <property type="protein sequence ID" value="KAF4462565.1"/>
    <property type="molecule type" value="Genomic_DNA"/>
</dbReference>
<dbReference type="GO" id="GO:0005886">
    <property type="term" value="C:plasma membrane"/>
    <property type="evidence" value="ECO:0007669"/>
    <property type="project" value="UniProtKB-SubCell"/>
</dbReference>
<keyword evidence="4" id="KW-1003">Cell membrane</keyword>
<dbReference type="Proteomes" id="UP000554235">
    <property type="component" value="Unassembled WGS sequence"/>
</dbReference>
<feature type="transmembrane region" description="Helical" evidence="10">
    <location>
        <begin position="122"/>
        <end position="140"/>
    </location>
</feature>
<accession>A0A8H4L3T1</accession>
<feature type="transmembrane region" description="Helical" evidence="10">
    <location>
        <begin position="278"/>
        <end position="304"/>
    </location>
</feature>
<evidence type="ECO:0000256" key="7">
    <source>
        <dbReference type="ARBA" id="ARBA00023136"/>
    </source>
</evidence>
<feature type="transmembrane region" description="Helical" evidence="10">
    <location>
        <begin position="212"/>
        <end position="232"/>
    </location>
</feature>
<evidence type="ECO:0000256" key="3">
    <source>
        <dbReference type="ARBA" id="ARBA00008335"/>
    </source>
</evidence>
<feature type="transmembrane region" description="Helical" evidence="10">
    <location>
        <begin position="152"/>
        <end position="173"/>
    </location>
</feature>
<gene>
    <name evidence="12" type="ORF">FALBO_10619</name>
</gene>
<evidence type="ECO:0000256" key="4">
    <source>
        <dbReference type="ARBA" id="ARBA00022475"/>
    </source>
</evidence>
<keyword evidence="5 10" id="KW-0812">Transmembrane</keyword>
<evidence type="ECO:0000313" key="12">
    <source>
        <dbReference type="EMBL" id="KAF4462565.1"/>
    </source>
</evidence>
<dbReference type="AlphaFoldDB" id="A0A8H4L3T1"/>
<comment type="subcellular location">
    <subcellularLocation>
        <location evidence="2">Cell membrane</location>
    </subcellularLocation>
    <subcellularLocation>
        <location evidence="1">Membrane</location>
        <topology evidence="1">Multi-pass membrane protein</topology>
    </subcellularLocation>
</comment>
<feature type="transmembrane region" description="Helical" evidence="10">
    <location>
        <begin position="324"/>
        <end position="345"/>
    </location>
</feature>
<comment type="caution">
    <text evidence="12">The sequence shown here is derived from an EMBL/GenBank/DDBJ whole genome shotgun (WGS) entry which is preliminary data.</text>
</comment>
<keyword evidence="6 10" id="KW-1133">Transmembrane helix</keyword>
<organism evidence="12 13">
    <name type="scientific">Fusarium albosuccineum</name>
    <dbReference type="NCBI Taxonomy" id="1237068"/>
    <lineage>
        <taxon>Eukaryota</taxon>
        <taxon>Fungi</taxon>
        <taxon>Dikarya</taxon>
        <taxon>Ascomycota</taxon>
        <taxon>Pezizomycotina</taxon>
        <taxon>Sordariomycetes</taxon>
        <taxon>Hypocreomycetidae</taxon>
        <taxon>Hypocreales</taxon>
        <taxon>Nectriaceae</taxon>
        <taxon>Fusarium</taxon>
        <taxon>Fusarium decemcellulare species complex</taxon>
    </lineage>
</organism>
<evidence type="ECO:0000256" key="2">
    <source>
        <dbReference type="ARBA" id="ARBA00004236"/>
    </source>
</evidence>
<feature type="transmembrane region" description="Helical" evidence="10">
    <location>
        <begin position="185"/>
        <end position="206"/>
    </location>
</feature>
<dbReference type="GO" id="GO:0022857">
    <property type="term" value="F:transmembrane transporter activity"/>
    <property type="evidence" value="ECO:0007669"/>
    <property type="project" value="InterPro"/>
</dbReference>
<dbReference type="Pfam" id="PF07690">
    <property type="entry name" value="MFS_1"/>
    <property type="match status" value="1"/>
</dbReference>
<evidence type="ECO:0000256" key="1">
    <source>
        <dbReference type="ARBA" id="ARBA00004141"/>
    </source>
</evidence>
<dbReference type="FunFam" id="1.20.1250.20:FF:000082">
    <property type="entry name" value="MFS multidrug transporter, putative"/>
    <property type="match status" value="1"/>
</dbReference>
<dbReference type="InterPro" id="IPR020846">
    <property type="entry name" value="MFS_dom"/>
</dbReference>
<dbReference type="Gene3D" id="1.20.1250.20">
    <property type="entry name" value="MFS general substrate transporter like domains"/>
    <property type="match status" value="1"/>
</dbReference>
<feature type="region of interest" description="Disordered" evidence="9">
    <location>
        <begin position="1"/>
        <end position="22"/>
    </location>
</feature>
<keyword evidence="8" id="KW-0325">Glycoprotein</keyword>
<dbReference type="PANTHER" id="PTHR23502:SF52">
    <property type="entry name" value="MULTIDRUG TRANSPORTER, PUTATIVE (AFU_ORTHOLOGUE AFUA_2G17730)-RELATED"/>
    <property type="match status" value="1"/>
</dbReference>
<evidence type="ECO:0000256" key="10">
    <source>
        <dbReference type="SAM" id="Phobius"/>
    </source>
</evidence>
<comment type="similarity">
    <text evidence="3">Belongs to the major facilitator superfamily.</text>
</comment>
<dbReference type="InterPro" id="IPR011701">
    <property type="entry name" value="MFS"/>
</dbReference>
<sequence length="514" mass="56524">MLQVTEESNAIRDEEQLPCSKVTSDNPEAAILTWDGPDDPCNPFNWPLRRKWLATGLGLFATLLVLPNGSIITVAHEEINEAFGVSDASFPNSYWPVTSWGLGGALFSLVLLPIMEDFGIRLVFLVTYFFLIVFLIPVGLAQNFATLIAVRFFSGGCVAILGNSVASIISNVFQGDRARTGPTSLYITLYLAASSVGPVIGALILQYLSWRWIGYIELIWTTAAFPLFIVALPETRGSAILRARAQKLRKEGKNTFTQDELDKIPLWRIVLKSVQRPMYMLCTESVAFVCTLWTGFSVGTIYLFTQSVEQVMAELYGWNAVQAGYVQVAIVIGELSAWFFCYFTHRWYHDSAARNKEVPNTPIPEARLYQAIAGGFFGVTGGMFVYAWTSYPWMPWIAPSIGLAMVGFGSTAILVSLTNYVVDAYSKYAGSAIAACILGEDVSVAFLPFAAQSMYSNLGFQWASSLLAFISLLLAATPIVVLIWGKEIRARSPFMSEATDDKTVESVDESPVVG</sequence>
<protein>
    <submittedName>
        <fullName evidence="12">Multidrug resistant</fullName>
    </submittedName>
</protein>
<evidence type="ECO:0000256" key="9">
    <source>
        <dbReference type="SAM" id="MobiDB-lite"/>
    </source>
</evidence>